<feature type="region of interest" description="Disordered" evidence="1">
    <location>
        <begin position="15"/>
        <end position="50"/>
    </location>
</feature>
<dbReference type="EMBL" id="JAIQCJ010002141">
    <property type="protein sequence ID" value="KAJ8781660.1"/>
    <property type="molecule type" value="Genomic_DNA"/>
</dbReference>
<comment type="caution">
    <text evidence="2">The sequence shown here is derived from an EMBL/GenBank/DDBJ whole genome shotgun (WGS) entry which is preliminary data.</text>
</comment>
<protein>
    <submittedName>
        <fullName evidence="2">Uncharacterized protein</fullName>
    </submittedName>
</protein>
<dbReference type="Proteomes" id="UP001159641">
    <property type="component" value="Unassembled WGS sequence"/>
</dbReference>
<feature type="compositionally biased region" description="Low complexity" evidence="1">
    <location>
        <begin position="28"/>
        <end position="41"/>
    </location>
</feature>
<name>A0AB34GSS0_ESCRO</name>
<accession>A0AB34GSS0</accession>
<dbReference type="AlphaFoldDB" id="A0AB34GSS0"/>
<organism evidence="2 3">
    <name type="scientific">Eschrichtius robustus</name>
    <name type="common">California gray whale</name>
    <name type="synonym">Eschrichtius gibbosus</name>
    <dbReference type="NCBI Taxonomy" id="9764"/>
    <lineage>
        <taxon>Eukaryota</taxon>
        <taxon>Metazoa</taxon>
        <taxon>Chordata</taxon>
        <taxon>Craniata</taxon>
        <taxon>Vertebrata</taxon>
        <taxon>Euteleostomi</taxon>
        <taxon>Mammalia</taxon>
        <taxon>Eutheria</taxon>
        <taxon>Laurasiatheria</taxon>
        <taxon>Artiodactyla</taxon>
        <taxon>Whippomorpha</taxon>
        <taxon>Cetacea</taxon>
        <taxon>Mysticeti</taxon>
        <taxon>Eschrichtiidae</taxon>
        <taxon>Eschrichtius</taxon>
    </lineage>
</organism>
<sequence>MEALEGRVVLCFIPRDPSPLERDHEKQAPPARGAAGPQVQPWVQQGRGGQVDLAEVTAASVEAASRGRSCTQAAWVTPLDAT</sequence>
<proteinExistence type="predicted"/>
<gene>
    <name evidence="2" type="ORF">J1605_010918</name>
</gene>
<keyword evidence="3" id="KW-1185">Reference proteome</keyword>
<evidence type="ECO:0000313" key="2">
    <source>
        <dbReference type="EMBL" id="KAJ8781660.1"/>
    </source>
</evidence>
<feature type="compositionally biased region" description="Basic and acidic residues" evidence="1">
    <location>
        <begin position="18"/>
        <end position="27"/>
    </location>
</feature>
<evidence type="ECO:0000313" key="3">
    <source>
        <dbReference type="Proteomes" id="UP001159641"/>
    </source>
</evidence>
<evidence type="ECO:0000256" key="1">
    <source>
        <dbReference type="SAM" id="MobiDB-lite"/>
    </source>
</evidence>
<reference evidence="2 3" key="1">
    <citation type="submission" date="2022-11" db="EMBL/GenBank/DDBJ databases">
        <title>Whole genome sequence of Eschrichtius robustus ER-17-0199.</title>
        <authorList>
            <person name="Bruniche-Olsen A."/>
            <person name="Black A.N."/>
            <person name="Fields C.J."/>
            <person name="Walden K."/>
            <person name="Dewoody J.A."/>
        </authorList>
    </citation>
    <scope>NUCLEOTIDE SEQUENCE [LARGE SCALE GENOMIC DNA]</scope>
    <source>
        <strain evidence="2">ER-17-0199</strain>
        <tissue evidence="2">Blubber</tissue>
    </source>
</reference>